<proteinExistence type="predicted"/>
<evidence type="ECO:0000313" key="2">
    <source>
        <dbReference type="EMBL" id="CAK0797850.1"/>
    </source>
</evidence>
<accession>A0ABN9Q4A0</accession>
<protein>
    <submittedName>
        <fullName evidence="2">Uncharacterized protein</fullName>
    </submittedName>
</protein>
<organism evidence="2 3">
    <name type="scientific">Prorocentrum cordatum</name>
    <dbReference type="NCBI Taxonomy" id="2364126"/>
    <lineage>
        <taxon>Eukaryota</taxon>
        <taxon>Sar</taxon>
        <taxon>Alveolata</taxon>
        <taxon>Dinophyceae</taxon>
        <taxon>Prorocentrales</taxon>
        <taxon>Prorocentraceae</taxon>
        <taxon>Prorocentrum</taxon>
    </lineage>
</organism>
<reference evidence="2" key="1">
    <citation type="submission" date="2023-10" db="EMBL/GenBank/DDBJ databases">
        <authorList>
            <person name="Chen Y."/>
            <person name="Shah S."/>
            <person name="Dougan E. K."/>
            <person name="Thang M."/>
            <person name="Chan C."/>
        </authorList>
    </citation>
    <scope>NUCLEOTIDE SEQUENCE [LARGE SCALE GENOMIC DNA]</scope>
</reference>
<gene>
    <name evidence="2" type="ORF">PCOR1329_LOCUS6811</name>
</gene>
<dbReference type="Proteomes" id="UP001189429">
    <property type="component" value="Unassembled WGS sequence"/>
</dbReference>
<evidence type="ECO:0000256" key="1">
    <source>
        <dbReference type="SAM" id="MobiDB-lite"/>
    </source>
</evidence>
<feature type="non-terminal residue" evidence="2">
    <location>
        <position position="236"/>
    </location>
</feature>
<name>A0ABN9Q4A0_9DINO</name>
<keyword evidence="3" id="KW-1185">Reference proteome</keyword>
<feature type="compositionally biased region" description="Basic and acidic residues" evidence="1">
    <location>
        <begin position="38"/>
        <end position="67"/>
    </location>
</feature>
<dbReference type="EMBL" id="CAUYUJ010001834">
    <property type="protein sequence ID" value="CAK0797850.1"/>
    <property type="molecule type" value="Genomic_DNA"/>
</dbReference>
<feature type="compositionally biased region" description="Low complexity" evidence="1">
    <location>
        <begin position="1"/>
        <end position="22"/>
    </location>
</feature>
<comment type="caution">
    <text evidence="2">The sequence shown here is derived from an EMBL/GenBank/DDBJ whole genome shotgun (WGS) entry which is preliminary data.</text>
</comment>
<sequence length="236" mass="25695">MRSSGSSGPRPAGKGKGKQQPANEAGDGAVYQPAGGVRLDEGDVDSDFRNRGRDRDQGRGNGERQPRMDAGLAKCCCPDATDLWNDACHIFSGKTTVFQRLCHRRGDAVVSEGARLPLQALQGDAWGACESIGFERMGAKEAFDDIFGELDALYRYAQEVEFPVRGDAFFGEFSSLPKEAVNARVLRHGQELSKLREAGLGLPSLLAGRRVMARSAIPRWQIPNLKTLCNNELTVQ</sequence>
<feature type="region of interest" description="Disordered" evidence="1">
    <location>
        <begin position="1"/>
        <end position="67"/>
    </location>
</feature>
<evidence type="ECO:0000313" key="3">
    <source>
        <dbReference type="Proteomes" id="UP001189429"/>
    </source>
</evidence>